<proteinExistence type="predicted"/>
<dbReference type="STRING" id="439228.SAMN06295920_101503"/>
<feature type="chain" id="PRO_5012617311" evidence="1">
    <location>
        <begin position="23"/>
        <end position="139"/>
    </location>
</feature>
<sequence length="139" mass="15066">MIARSILAITALIAVAPLAAQGGPVQTDAAHQAADAREVPQTRALNGQVGNAIAQAQTNNAVAQAQNEENQAQYEADKAAYAAALRQHNREVLENDATFIRQREAYAMAMRDWRAQVAMCKRGYQSACKLPTPDPLNYM</sequence>
<dbReference type="Proteomes" id="UP000189818">
    <property type="component" value="Unassembled WGS sequence"/>
</dbReference>
<dbReference type="EMBL" id="FUYM01000001">
    <property type="protein sequence ID" value="SKB29121.1"/>
    <property type="molecule type" value="Genomic_DNA"/>
</dbReference>
<dbReference type="AlphaFoldDB" id="A0A1T5A279"/>
<protein>
    <submittedName>
        <fullName evidence="2">Uncharacterized protein</fullName>
    </submittedName>
</protein>
<dbReference type="RefSeq" id="WP_079646436.1">
    <property type="nucleotide sequence ID" value="NZ_FUYM01000001.1"/>
</dbReference>
<name>A0A1T5A279_9SPHN</name>
<organism evidence="2 3">
    <name type="scientific">Rhizorhabdus histidinilytica</name>
    <dbReference type="NCBI Taxonomy" id="439228"/>
    <lineage>
        <taxon>Bacteria</taxon>
        <taxon>Pseudomonadati</taxon>
        <taxon>Pseudomonadota</taxon>
        <taxon>Alphaproteobacteria</taxon>
        <taxon>Sphingomonadales</taxon>
        <taxon>Sphingomonadaceae</taxon>
        <taxon>Rhizorhabdus</taxon>
    </lineage>
</organism>
<accession>A0A1T5A279</accession>
<evidence type="ECO:0000256" key="1">
    <source>
        <dbReference type="SAM" id="SignalP"/>
    </source>
</evidence>
<evidence type="ECO:0000313" key="3">
    <source>
        <dbReference type="Proteomes" id="UP000189818"/>
    </source>
</evidence>
<feature type="signal peptide" evidence="1">
    <location>
        <begin position="1"/>
        <end position="22"/>
    </location>
</feature>
<keyword evidence="3" id="KW-1185">Reference proteome</keyword>
<dbReference type="OrthoDB" id="7584037at2"/>
<reference evidence="3" key="1">
    <citation type="submission" date="2017-02" db="EMBL/GenBank/DDBJ databases">
        <authorList>
            <person name="Varghese N."/>
            <person name="Submissions S."/>
        </authorList>
    </citation>
    <scope>NUCLEOTIDE SEQUENCE [LARGE SCALE GENOMIC DNA]</scope>
    <source>
        <strain evidence="3">UM2</strain>
    </source>
</reference>
<gene>
    <name evidence="2" type="ORF">SAMN06295920_101503</name>
</gene>
<keyword evidence="1" id="KW-0732">Signal</keyword>
<evidence type="ECO:0000313" key="2">
    <source>
        <dbReference type="EMBL" id="SKB29121.1"/>
    </source>
</evidence>